<evidence type="ECO:0000256" key="1">
    <source>
        <dbReference type="SAM" id="SignalP"/>
    </source>
</evidence>
<organism evidence="2 3">
    <name type="scientific">Limosilactobacillus rudii</name>
    <dbReference type="NCBI Taxonomy" id="2759755"/>
    <lineage>
        <taxon>Bacteria</taxon>
        <taxon>Bacillati</taxon>
        <taxon>Bacillota</taxon>
        <taxon>Bacilli</taxon>
        <taxon>Lactobacillales</taxon>
        <taxon>Lactobacillaceae</taxon>
        <taxon>Limosilactobacillus</taxon>
    </lineage>
</organism>
<name>A0A7W3ULQ1_9LACO</name>
<dbReference type="Gene3D" id="2.10.270.10">
    <property type="entry name" value="Cholin Binding"/>
    <property type="match status" value="1"/>
</dbReference>
<proteinExistence type="predicted"/>
<gene>
    <name evidence="2" type="ORF">H5S09_08030</name>
</gene>
<keyword evidence="1" id="KW-0732">Signal</keyword>
<dbReference type="Proteomes" id="UP000517106">
    <property type="component" value="Unassembled WGS sequence"/>
</dbReference>
<dbReference type="AlphaFoldDB" id="A0A7W3ULQ1"/>
<feature type="chain" id="PRO_5031455707" evidence="1">
    <location>
        <begin position="37"/>
        <end position="138"/>
    </location>
</feature>
<feature type="signal peptide" evidence="1">
    <location>
        <begin position="1"/>
        <end position="36"/>
    </location>
</feature>
<accession>A0A7W3ULQ1</accession>
<keyword evidence="3" id="KW-1185">Reference proteome</keyword>
<evidence type="ECO:0000313" key="3">
    <source>
        <dbReference type="Proteomes" id="UP000517106"/>
    </source>
</evidence>
<sequence>MKRYKLIKKGKKLCTITSVILCTAIGLAILPSNVKADAGTSTETTSKVQTGIQQESNLKSASLNCDSQTNNVLQVKQNKDELSAVSLQSSLVQNGWQKSDNNLYYYQNGPKLTGQQILNGITILIVKANSKRTIFNAK</sequence>
<dbReference type="EMBL" id="JACIVA010000051">
    <property type="protein sequence ID" value="MBB1097882.1"/>
    <property type="molecule type" value="Genomic_DNA"/>
</dbReference>
<protein>
    <submittedName>
        <fullName evidence="2">Uncharacterized protein</fullName>
    </submittedName>
</protein>
<reference evidence="2 3" key="1">
    <citation type="submission" date="2020-07" db="EMBL/GenBank/DDBJ databases">
        <title>Description of Limosilactobacillus balticus sp. nov., Limosilactobacillus agrestis sp. nov., Limosilactobacillus albertensis sp. nov., Limosilactobacillus rudii sp. nov., Limosilactobacillus fastidiosus sp. nov., five novel Limosilactobacillus species isolated from the vertebrate gastrointestinal tract, and proposal of 6 subspecies of Limosilactobacillus reuteri adapted to the gastrointestinal tract of specific vertebrate hosts.</title>
        <authorList>
            <person name="Li F."/>
            <person name="Cheng C."/>
            <person name="Zheng J."/>
            <person name="Quevedo R.M."/>
            <person name="Li J."/>
            <person name="Roos S."/>
            <person name="Gaenzle M.G."/>
            <person name="Walter J."/>
        </authorList>
    </citation>
    <scope>NUCLEOTIDE SEQUENCE [LARGE SCALE GENOMIC DNA]</scope>
    <source>
        <strain evidence="2 3">STM2_1</strain>
    </source>
</reference>
<dbReference type="RefSeq" id="WP_182596597.1">
    <property type="nucleotide sequence ID" value="NZ_JACIVA010000051.1"/>
</dbReference>
<evidence type="ECO:0000313" key="2">
    <source>
        <dbReference type="EMBL" id="MBB1097882.1"/>
    </source>
</evidence>
<comment type="caution">
    <text evidence="2">The sequence shown here is derived from an EMBL/GenBank/DDBJ whole genome shotgun (WGS) entry which is preliminary data.</text>
</comment>